<feature type="domain" description="Phage tail tape measure protein" evidence="3">
    <location>
        <begin position="225"/>
        <end position="422"/>
    </location>
</feature>
<dbReference type="Pfam" id="PF10145">
    <property type="entry name" value="PhageMin_Tail"/>
    <property type="match status" value="1"/>
</dbReference>
<evidence type="ECO:0000256" key="2">
    <source>
        <dbReference type="SAM" id="Coils"/>
    </source>
</evidence>
<organism evidence="4 5">
    <name type="scientific">Candidatus Ornithocaccomicrobium faecavium</name>
    <dbReference type="NCBI Taxonomy" id="2840890"/>
    <lineage>
        <taxon>Bacteria</taxon>
        <taxon>Bacillati</taxon>
        <taxon>Bacillota</taxon>
        <taxon>Clostridia</taxon>
        <taxon>Candidatus Ornithocaccomicrobium</taxon>
    </lineage>
</organism>
<accession>A0A9D1PA31</accession>
<evidence type="ECO:0000313" key="5">
    <source>
        <dbReference type="Proteomes" id="UP000886884"/>
    </source>
</evidence>
<dbReference type="PANTHER" id="PTHR37813:SF1">
    <property type="entry name" value="FELS-2 PROPHAGE PROTEIN"/>
    <property type="match status" value="1"/>
</dbReference>
<feature type="non-terminal residue" evidence="4">
    <location>
        <position position="1"/>
    </location>
</feature>
<evidence type="ECO:0000259" key="3">
    <source>
        <dbReference type="Pfam" id="PF10145"/>
    </source>
</evidence>
<protein>
    <submittedName>
        <fullName evidence="4">Phage tail tape measure protein</fullName>
    </submittedName>
</protein>
<name>A0A9D1PA31_9FIRM</name>
<dbReference type="EMBL" id="DVOT01000232">
    <property type="protein sequence ID" value="HIV28817.1"/>
    <property type="molecule type" value="Genomic_DNA"/>
</dbReference>
<proteinExistence type="predicted"/>
<dbReference type="PANTHER" id="PTHR37813">
    <property type="entry name" value="FELS-2 PROPHAGE PROTEIN"/>
    <property type="match status" value="1"/>
</dbReference>
<evidence type="ECO:0000256" key="1">
    <source>
        <dbReference type="ARBA" id="ARBA00022612"/>
    </source>
</evidence>
<dbReference type="InterPro" id="IPR010090">
    <property type="entry name" value="Phage_tape_meas"/>
</dbReference>
<keyword evidence="1" id="KW-1188">Viral release from host cell</keyword>
<dbReference type="Proteomes" id="UP000886884">
    <property type="component" value="Unassembled WGS sequence"/>
</dbReference>
<dbReference type="SUPFAM" id="SSF57997">
    <property type="entry name" value="Tropomyosin"/>
    <property type="match status" value="1"/>
</dbReference>
<keyword evidence="2" id="KW-0175">Coiled coil</keyword>
<feature type="coiled-coil region" evidence="2">
    <location>
        <begin position="846"/>
        <end position="897"/>
    </location>
</feature>
<reference evidence="4" key="1">
    <citation type="submission" date="2020-10" db="EMBL/GenBank/DDBJ databases">
        <authorList>
            <person name="Gilroy R."/>
        </authorList>
    </citation>
    <scope>NUCLEOTIDE SEQUENCE</scope>
    <source>
        <strain evidence="4">CHK183-6373</strain>
    </source>
</reference>
<reference evidence="4" key="2">
    <citation type="journal article" date="2021" name="PeerJ">
        <title>Extensive microbial diversity within the chicken gut microbiome revealed by metagenomics and culture.</title>
        <authorList>
            <person name="Gilroy R."/>
            <person name="Ravi A."/>
            <person name="Getino M."/>
            <person name="Pursley I."/>
            <person name="Horton D.L."/>
            <person name="Alikhan N.F."/>
            <person name="Baker D."/>
            <person name="Gharbi K."/>
            <person name="Hall N."/>
            <person name="Watson M."/>
            <person name="Adriaenssens E.M."/>
            <person name="Foster-Nyarko E."/>
            <person name="Jarju S."/>
            <person name="Secka A."/>
            <person name="Antonio M."/>
            <person name="Oren A."/>
            <person name="Chaudhuri R.R."/>
            <person name="La Ragione R."/>
            <person name="Hildebrand F."/>
            <person name="Pallen M.J."/>
        </authorList>
    </citation>
    <scope>NUCLEOTIDE SEQUENCE</scope>
    <source>
        <strain evidence="4">CHK183-6373</strain>
    </source>
</reference>
<evidence type="ECO:0000313" key="4">
    <source>
        <dbReference type="EMBL" id="HIV28817.1"/>
    </source>
</evidence>
<feature type="coiled-coil region" evidence="2">
    <location>
        <begin position="76"/>
        <end position="143"/>
    </location>
</feature>
<comment type="caution">
    <text evidence="4">The sequence shown here is derived from an EMBL/GenBank/DDBJ whole genome shotgun (WGS) entry which is preliminary data.</text>
</comment>
<sequence length="1719" mass="182172">TTQAEIDKCNQALRLAQTNWDAAGKAIEDSRAAIATFGKQISLAESRFKLAAVGIKELDTSVTGLTAKQTMLTQKLDLQRQSLTQYEAALQGAKDQLIAAQQANDPEKIRQASDAVIDAETALNRAKAAVASTRAEIGQTNRQLATAKSAWTSAGKELEAFGKKCETVSKTLTAAGRTLSTAMTAPILSLGAAAIKASVSYESAFTSVRKTVDATEAQYDSLSSEIKQMSTEVATSANDIAEVVAIAGQLGIETDYLTEFARTMIDLGNSTDIVADEAASVLAKFANITGMNQSEFDNLGASLVDLGNNCATTESAIMNMAMRLAAAGTQVGLSESQILGFAAALSSVGIEAEMGGSAFSKALVNMEVAAATGGEALEDFARVSGMTAEGFKALWDSDPASAFQAFIVGLSKMDEEGASAIATLNEIGINEIRLRDTLLRATNATELFAETQAMANAAWEENAALTEEAGKRYATTESRLVNLKNKAVLFGQQIGDDLNPMIQSLIDGTGELLDKFLEMDEAQRMQVIRYAAIAASIGPVLLLMGKVTKGVGALSAGIGKFATAVGKAGGGWSGFLSVLAKSPAVWLAVAAAVVAGAVALVDYVSGAKQAREALEGMNETAKKWKDTAAETFYGKSEGLSFFGMGKEDFARDQQSAVDWLDGLLKVWTDGEKESDEIVSHWTESFKSLTASTREELQALKDTADQAGYTGVSEQLAADMETLDSLDAEIEALLKKRQNGYFSEADQIRLQELIDTREAIEIKYNLVPADVDGFDTIRQKLEAEVARAQARGKADADVTVYENAMVAAAEGLAAVNAQIDEQYDKEYALIQLIEDSTERQAAMDALNARYNEQRRTAAQEYAALLADIVLPVWEQENIQQAAADMDALNQKLREYSAASESEKPALLEDLNALTAAMDEGALAEYIGMLTQIQSLLDQGMTEDEIQAMFPELDFTTALEQIASIQAFLNNRELELPGLTEMFGGALPEEVLTIATDLDMTGAQERWDAFAADPGAITTDAIIAQLKEDENTQRVQPQVEAFISKYTEVAEGADTASLTPEGIIALVNAYAEATNGADVSGLTPQNVTAMVAAYEELASGVDVSTLKPDEITAYISKYLEENEIDTSGLTPGGLTAFVLAYQEVTGGALTTALTPGDITAMVAKYLEAENVDLSALSPDQVEAIVSAFAEATGCDKSTLLQDFTAYIARYDDSNAVKPTLSMSVGIYGYDLMAYRKFIEENPVEVQGIVRLGEVYENPSDALVDPGAKFWQDGQEIPVTAVPTEMLTADKVAVLDEDGTLHVLIAPDVTGAQEAIDELRTEVAEVDQLGVTALGKATGLLPETNLDLIESALSRLQSYQETLDYNWWGKFWAGVFGASTDKGTLDTSMKLDFPAERVAELSTYVGEIVAAIQQGQEVKQEDLDNLQTILTFLQELDTSEVGTHILEGVGAGMTAAGWDSDAETVASNLEAALNMALGIHSPAERVKPVGANVSAGVGAGMAGYDFATDASALAAAIEAAVAGAFPATALEPTGTAAMQGMANAMAGYSMSGTGSAIAASVRSSVNSALNSGTLRSAGVNAMAGLKAGINAGRSGVISAMRSAARAAVNAAKSELKIKSPSRVFEEEVGVMAMRGLGQGVLKESREQARVIRNAARYLTGEAKAGSIQTTSNDNRRTYNNSVNSTIQVQQLVVRDEQDIRALAVEIAALTRRQQRGKGLRMA</sequence>
<dbReference type="NCBIfam" id="TIGR01760">
    <property type="entry name" value="tape_meas_TP901"/>
    <property type="match status" value="1"/>
</dbReference>
<gene>
    <name evidence="4" type="ORF">IAA64_12715</name>
</gene>